<dbReference type="Pfam" id="PF22483">
    <property type="entry name" value="Mu-transpos_C_2"/>
    <property type="match status" value="1"/>
</dbReference>
<dbReference type="GO" id="GO:0003676">
    <property type="term" value="F:nucleic acid binding"/>
    <property type="evidence" value="ECO:0007669"/>
    <property type="project" value="InterPro"/>
</dbReference>
<feature type="region of interest" description="Disordered" evidence="2">
    <location>
        <begin position="488"/>
        <end position="510"/>
    </location>
</feature>
<evidence type="ECO:0000259" key="3">
    <source>
        <dbReference type="PROSITE" id="PS50532"/>
    </source>
</evidence>
<sequence length="510" mass="57516">MRRLPMRKISEALRLRATGLSTRKIARSLNVGQSTISEYLKRAERAELCWPLPDGLDEAALERRLFAPPGGQTRRGLAQPDWAAVHRQLRRKGVTLSLIWEEYRAAHPDDGYGYSRFCDLHRRWEGRLSPTMRQHHAAGERVFVDYSGDTIEVIDGETGAIRVAQIFVGVLGASNYTYVEATWTQSLPDWIGAHVRLLAFFGGVPEQIVSDNLKAGVTKACFHEPQINRTYAEMAAHYGTAILPARPYKPRDKAKAEVGVLVVQRWIIARLRKRRFFSLAEVNAAIRDLLPGLNGKMTRHLGASRRDLFEQLDQPALRPLPAAPYEYADWVERRVGLDYHVEVHKHYYSVPHQLLKKTLWARITARTVEIFHEGQRVASHVRTSGNRKHTTVAAHMPASHRRYAGLTPAELRRMAEKIGPNTANLVDLILRAKPHPEQGFRACIGIVRLAKPHGRDALEAACLRAGEIGGLSYSSVKSILRNNLHRRRPETPAEGPAITHPNIRGASYFH</sequence>
<dbReference type="EMBL" id="SLXP01000012">
    <property type="protein sequence ID" value="TCP39424.1"/>
    <property type="molecule type" value="Genomic_DNA"/>
</dbReference>
<dbReference type="InterPro" id="IPR017895">
    <property type="entry name" value="HTH_IS408/IS1162_type"/>
</dbReference>
<dbReference type="NCBIfam" id="NF033546">
    <property type="entry name" value="transpos_IS21"/>
    <property type="match status" value="1"/>
</dbReference>
<reference evidence="5 6" key="1">
    <citation type="submission" date="2019-03" db="EMBL/GenBank/DDBJ databases">
        <title>Genomic Encyclopedia of Type Strains, Phase IV (KMG-IV): sequencing the most valuable type-strain genomes for metagenomic binning, comparative biology and taxonomic classification.</title>
        <authorList>
            <person name="Goeker M."/>
        </authorList>
    </citation>
    <scope>NUCLEOTIDE SEQUENCE [LARGE SCALE GENOMIC DNA]</scope>
    <source>
        <strain evidence="5 6">DSM 18063</strain>
    </source>
</reference>
<accession>A0A4R2PVZ0</accession>
<dbReference type="RefSeq" id="WP_132464614.1">
    <property type="nucleotide sequence ID" value="NZ_SLXP01000012.1"/>
</dbReference>
<dbReference type="InterPro" id="IPR036397">
    <property type="entry name" value="RNaseH_sf"/>
</dbReference>
<dbReference type="Gene3D" id="1.10.10.60">
    <property type="entry name" value="Homeodomain-like"/>
    <property type="match status" value="1"/>
</dbReference>
<dbReference type="PROSITE" id="PS50532">
    <property type="entry name" value="HTH_IS408"/>
    <property type="match status" value="1"/>
</dbReference>
<dbReference type="InterPro" id="IPR054353">
    <property type="entry name" value="IstA-like_C"/>
</dbReference>
<dbReference type="PANTHER" id="PTHR35004">
    <property type="entry name" value="TRANSPOSASE RV3428C-RELATED"/>
    <property type="match status" value="1"/>
</dbReference>
<name>A0A4R2PVZ0_9RHOB</name>
<evidence type="ECO:0000313" key="6">
    <source>
        <dbReference type="Proteomes" id="UP000294835"/>
    </source>
</evidence>
<evidence type="ECO:0000313" key="5">
    <source>
        <dbReference type="EMBL" id="TCP39424.1"/>
    </source>
</evidence>
<comment type="similarity">
    <text evidence="1">Belongs to the transposase IS21/IS408/IS1162 family.</text>
</comment>
<dbReference type="PANTHER" id="PTHR35004:SF8">
    <property type="entry name" value="TRANSPOSASE RV3428C-RELATED"/>
    <property type="match status" value="1"/>
</dbReference>
<comment type="caution">
    <text evidence="5">The sequence shown here is derived from an EMBL/GenBank/DDBJ whole genome shotgun (WGS) entry which is preliminary data.</text>
</comment>
<gene>
    <name evidence="5" type="ORF">EV662_11242</name>
</gene>
<dbReference type="SUPFAM" id="SSF53098">
    <property type="entry name" value="Ribonuclease H-like"/>
    <property type="match status" value="1"/>
</dbReference>
<dbReference type="Gene3D" id="3.30.420.10">
    <property type="entry name" value="Ribonuclease H-like superfamily/Ribonuclease H"/>
    <property type="match status" value="1"/>
</dbReference>
<dbReference type="AlphaFoldDB" id="A0A4R2PVZ0"/>
<organism evidence="5 6">
    <name type="scientific">Rhodovulum marinum</name>
    <dbReference type="NCBI Taxonomy" id="320662"/>
    <lineage>
        <taxon>Bacteria</taxon>
        <taxon>Pseudomonadati</taxon>
        <taxon>Pseudomonadota</taxon>
        <taxon>Alphaproteobacteria</taxon>
        <taxon>Rhodobacterales</taxon>
        <taxon>Paracoccaceae</taxon>
        <taxon>Rhodovulum</taxon>
    </lineage>
</organism>
<feature type="domain" description="Integrase catalytic" evidence="4">
    <location>
        <begin position="126"/>
        <end position="313"/>
    </location>
</feature>
<feature type="domain" description="HTH IS408-type" evidence="3">
    <location>
        <begin position="9"/>
        <end position="89"/>
    </location>
</feature>
<evidence type="ECO:0000256" key="1">
    <source>
        <dbReference type="ARBA" id="ARBA00009277"/>
    </source>
</evidence>
<protein>
    <submittedName>
        <fullName evidence="5">Transposase</fullName>
    </submittedName>
</protein>
<keyword evidence="6" id="KW-1185">Reference proteome</keyword>
<dbReference type="OrthoDB" id="2065409at2"/>
<evidence type="ECO:0000259" key="4">
    <source>
        <dbReference type="PROSITE" id="PS50994"/>
    </source>
</evidence>
<evidence type="ECO:0000256" key="2">
    <source>
        <dbReference type="SAM" id="MobiDB-lite"/>
    </source>
</evidence>
<dbReference type="Pfam" id="PF00665">
    <property type="entry name" value="rve"/>
    <property type="match status" value="1"/>
</dbReference>
<dbReference type="GO" id="GO:0015074">
    <property type="term" value="P:DNA integration"/>
    <property type="evidence" value="ECO:0007669"/>
    <property type="project" value="InterPro"/>
</dbReference>
<dbReference type="PROSITE" id="PS50994">
    <property type="entry name" value="INTEGRASE"/>
    <property type="match status" value="1"/>
</dbReference>
<dbReference type="InterPro" id="IPR012337">
    <property type="entry name" value="RNaseH-like_sf"/>
</dbReference>
<dbReference type="InterPro" id="IPR001584">
    <property type="entry name" value="Integrase_cat-core"/>
</dbReference>
<dbReference type="Proteomes" id="UP000294835">
    <property type="component" value="Unassembled WGS sequence"/>
</dbReference>
<proteinExistence type="inferred from homology"/>